<dbReference type="CDD" id="cd06555">
    <property type="entry name" value="ASCH_PF0470_like"/>
    <property type="match status" value="1"/>
</dbReference>
<name>A0A2T4SB56_9STAP</name>
<accession>A0A2T4SB56</accession>
<gene>
    <name evidence="3" type="ORF">BUZ61_06115</name>
    <name evidence="2" type="ORF">J3T88_02315</name>
    <name evidence="4" type="ORF">NCTC13834_00586</name>
</gene>
<dbReference type="Proteomes" id="UP000240400">
    <property type="component" value="Unassembled WGS sequence"/>
</dbReference>
<dbReference type="InterPro" id="IPR015947">
    <property type="entry name" value="PUA-like_sf"/>
</dbReference>
<evidence type="ECO:0000313" key="6">
    <source>
        <dbReference type="Proteomes" id="UP000254412"/>
    </source>
</evidence>
<evidence type="ECO:0000259" key="1">
    <source>
        <dbReference type="SMART" id="SM01022"/>
    </source>
</evidence>
<evidence type="ECO:0000313" key="4">
    <source>
        <dbReference type="EMBL" id="SUM54301.1"/>
    </source>
</evidence>
<evidence type="ECO:0000313" key="7">
    <source>
        <dbReference type="Proteomes" id="UP000664081"/>
    </source>
</evidence>
<evidence type="ECO:0000313" key="2">
    <source>
        <dbReference type="EMBL" id="MBO1226156.1"/>
    </source>
</evidence>
<feature type="domain" description="ASCH" evidence="1">
    <location>
        <begin position="1"/>
        <end position="109"/>
    </location>
</feature>
<dbReference type="Gene3D" id="2.30.130.30">
    <property type="entry name" value="Hypothetical protein"/>
    <property type="match status" value="1"/>
</dbReference>
<evidence type="ECO:0000313" key="5">
    <source>
        <dbReference type="Proteomes" id="UP000240400"/>
    </source>
</evidence>
<dbReference type="AlphaFoldDB" id="A0A2T4SB56"/>
<dbReference type="SMART" id="SM01022">
    <property type="entry name" value="ASCH"/>
    <property type="match status" value="1"/>
</dbReference>
<dbReference type="Proteomes" id="UP000254412">
    <property type="component" value="Unassembled WGS sequence"/>
</dbReference>
<dbReference type="PIRSF" id="PIRSF016134">
    <property type="entry name" value="UCP016134"/>
    <property type="match status" value="1"/>
</dbReference>
<organism evidence="3 5">
    <name type="scientific">Staphylococcus nepalensis</name>
    <dbReference type="NCBI Taxonomy" id="214473"/>
    <lineage>
        <taxon>Bacteria</taxon>
        <taxon>Bacillati</taxon>
        <taxon>Bacillota</taxon>
        <taxon>Bacilli</taxon>
        <taxon>Bacillales</taxon>
        <taxon>Staphylococcaceae</taxon>
        <taxon>Staphylococcus</taxon>
    </lineage>
</organism>
<reference evidence="3" key="2">
    <citation type="submission" date="2018-03" db="EMBL/GenBank/DDBJ databases">
        <authorList>
            <person name="Keele B.F."/>
        </authorList>
    </citation>
    <scope>NUCLEOTIDE SEQUENCE</scope>
    <source>
        <strain evidence="3">SNUC 4337</strain>
    </source>
</reference>
<proteinExistence type="predicted"/>
<reference evidence="3 5" key="1">
    <citation type="journal article" date="2016" name="Front. Microbiol.">
        <title>Comprehensive Phylogenetic Analysis of Bovine Non-aureus Staphylococci Species Based on Whole-Genome Sequencing.</title>
        <authorList>
            <person name="Naushad S."/>
            <person name="Barkema H.W."/>
            <person name="Luby C."/>
            <person name="Condas L.A."/>
            <person name="Nobrega D.B."/>
            <person name="Carson D.A."/>
            <person name="De Buck J."/>
        </authorList>
    </citation>
    <scope>NUCLEOTIDE SEQUENCE [LARGE SCALE GENOMIC DNA]</scope>
    <source>
        <strain evidence="3 5">SNUC 4337</strain>
    </source>
</reference>
<dbReference type="EMBL" id="PZHR01000024">
    <property type="protein sequence ID" value="PTK59313.1"/>
    <property type="molecule type" value="Genomic_DNA"/>
</dbReference>
<reference evidence="4 6" key="3">
    <citation type="submission" date="2018-06" db="EMBL/GenBank/DDBJ databases">
        <authorList>
            <consortium name="Pathogen Informatics"/>
            <person name="Doyle S."/>
        </authorList>
    </citation>
    <scope>NUCLEOTIDE SEQUENCE [LARGE SCALE GENOMIC DNA]</scope>
    <source>
        <strain evidence="4 6">NCTC13834</strain>
    </source>
</reference>
<dbReference type="SUPFAM" id="SSF88697">
    <property type="entry name" value="PUA domain-like"/>
    <property type="match status" value="1"/>
</dbReference>
<protein>
    <submittedName>
        <fullName evidence="3">ASCH domain-containing protein</fullName>
    </submittedName>
    <submittedName>
        <fullName evidence="4">Uncharacterized conserved protein</fullName>
    </submittedName>
</protein>
<dbReference type="EMBL" id="UHDS01000001">
    <property type="protein sequence ID" value="SUM54301.1"/>
    <property type="molecule type" value="Genomic_DNA"/>
</dbReference>
<dbReference type="EMBL" id="JAFNLT010000002">
    <property type="protein sequence ID" value="MBO1226156.1"/>
    <property type="molecule type" value="Genomic_DNA"/>
</dbReference>
<dbReference type="InterPro" id="IPR007374">
    <property type="entry name" value="ASCH_domain"/>
</dbReference>
<reference evidence="2 7" key="4">
    <citation type="submission" date="2021-03" db="EMBL/GenBank/DDBJ databases">
        <title>Staphylococci and Mammaliicocci in bats.</title>
        <authorList>
            <person name="Fountain K."/>
        </authorList>
    </citation>
    <scope>NUCLEOTIDE SEQUENCE [LARGE SCALE GENOMIC DNA]</scope>
    <source>
        <strain evidence="2 7">18_1_E_SW</strain>
    </source>
</reference>
<keyword evidence="7" id="KW-1185">Reference proteome</keyword>
<dbReference type="OrthoDB" id="9790388at2"/>
<dbReference type="Proteomes" id="UP000664081">
    <property type="component" value="Unassembled WGS sequence"/>
</dbReference>
<sequence length="109" mass="12534">MHLNNEPFQLMKNGIKTIEIRLNDEKRQDIKSGDCIIFENLESKETLKVIVIETVVFTSFQSLLKQYSNKEIGAKSEDQLSQKIAAIYQIYSQTDELHYGALAIRVEVV</sequence>
<dbReference type="Pfam" id="PF04266">
    <property type="entry name" value="ASCH"/>
    <property type="match status" value="1"/>
</dbReference>
<dbReference type="InterPro" id="IPR016645">
    <property type="entry name" value="UCP016134"/>
</dbReference>
<dbReference type="RefSeq" id="WP_103372822.1">
    <property type="nucleotide sequence ID" value="NZ_BMCF01000001.1"/>
</dbReference>
<evidence type="ECO:0000313" key="3">
    <source>
        <dbReference type="EMBL" id="PTK59313.1"/>
    </source>
</evidence>